<evidence type="ECO:0000313" key="3">
    <source>
        <dbReference type="Proteomes" id="UP001143981"/>
    </source>
</evidence>
<feature type="region of interest" description="Disordered" evidence="1">
    <location>
        <begin position="84"/>
        <end position="115"/>
    </location>
</feature>
<accession>A0A9W7YAM2</accession>
<dbReference type="Proteomes" id="UP001143981">
    <property type="component" value="Unassembled WGS sequence"/>
</dbReference>
<comment type="caution">
    <text evidence="2">The sequence shown here is derived from an EMBL/GenBank/DDBJ whole genome shotgun (WGS) entry which is preliminary data.</text>
</comment>
<feature type="compositionally biased region" description="Basic and acidic residues" evidence="1">
    <location>
        <begin position="102"/>
        <end position="111"/>
    </location>
</feature>
<gene>
    <name evidence="2" type="ORF">LPJ61_003398</name>
</gene>
<feature type="non-terminal residue" evidence="2">
    <location>
        <position position="209"/>
    </location>
</feature>
<protein>
    <submittedName>
        <fullName evidence="2">Uncharacterized protein</fullName>
    </submittedName>
</protein>
<feature type="region of interest" description="Disordered" evidence="1">
    <location>
        <begin position="169"/>
        <end position="209"/>
    </location>
</feature>
<name>A0A9W7YAM2_9FUNG</name>
<feature type="non-terminal residue" evidence="2">
    <location>
        <position position="1"/>
    </location>
</feature>
<evidence type="ECO:0000256" key="1">
    <source>
        <dbReference type="SAM" id="MobiDB-lite"/>
    </source>
</evidence>
<organism evidence="2 3">
    <name type="scientific">Coemansia biformis</name>
    <dbReference type="NCBI Taxonomy" id="1286918"/>
    <lineage>
        <taxon>Eukaryota</taxon>
        <taxon>Fungi</taxon>
        <taxon>Fungi incertae sedis</taxon>
        <taxon>Zoopagomycota</taxon>
        <taxon>Kickxellomycotina</taxon>
        <taxon>Kickxellomycetes</taxon>
        <taxon>Kickxellales</taxon>
        <taxon>Kickxellaceae</taxon>
        <taxon>Coemansia</taxon>
    </lineage>
</organism>
<dbReference type="EMBL" id="JANBOI010000567">
    <property type="protein sequence ID" value="KAJ1729694.1"/>
    <property type="molecule type" value="Genomic_DNA"/>
</dbReference>
<sequence>RSPSISQTHACTSSMARAAHTTRMPAVEPAPALSSVSCAWLMARTPRQRWLWRSALTVWPAATSGPKRSARSAASTAIPCRSSCRQRVSTRAPPPARPRPCAGRDRLDPHYRAPTGRCRRPRCRHACPRRSPCRPRARIVGLILRSRRTTSRLLLETRRWKPWVCTLTPKAASSAQNSSSRRSRRRTSNESRGSAVASSDPAPVRPDRA</sequence>
<reference evidence="2" key="1">
    <citation type="submission" date="2022-07" db="EMBL/GenBank/DDBJ databases">
        <title>Phylogenomic reconstructions and comparative analyses of Kickxellomycotina fungi.</title>
        <authorList>
            <person name="Reynolds N.K."/>
            <person name="Stajich J.E."/>
            <person name="Barry K."/>
            <person name="Grigoriev I.V."/>
            <person name="Crous P."/>
            <person name="Smith M.E."/>
        </authorList>
    </citation>
    <scope>NUCLEOTIDE SEQUENCE</scope>
    <source>
        <strain evidence="2">BCRC 34381</strain>
    </source>
</reference>
<proteinExistence type="predicted"/>
<evidence type="ECO:0000313" key="2">
    <source>
        <dbReference type="EMBL" id="KAJ1729694.1"/>
    </source>
</evidence>
<keyword evidence="3" id="KW-1185">Reference proteome</keyword>
<dbReference type="AlphaFoldDB" id="A0A9W7YAM2"/>